<evidence type="ECO:0000313" key="3">
    <source>
        <dbReference type="EMBL" id="QCE03767.1"/>
    </source>
</evidence>
<protein>
    <submittedName>
        <fullName evidence="3">Uncharacterized protein</fullName>
    </submittedName>
</protein>
<feature type="compositionally biased region" description="Basic and acidic residues" evidence="2">
    <location>
        <begin position="150"/>
        <end position="164"/>
    </location>
</feature>
<dbReference type="AlphaFoldDB" id="A0A4D6MV42"/>
<evidence type="ECO:0000256" key="1">
    <source>
        <dbReference type="SAM" id="Coils"/>
    </source>
</evidence>
<evidence type="ECO:0000313" key="4">
    <source>
        <dbReference type="Proteomes" id="UP000501690"/>
    </source>
</evidence>
<keyword evidence="4" id="KW-1185">Reference proteome</keyword>
<dbReference type="Proteomes" id="UP000501690">
    <property type="component" value="Linkage Group LG8"/>
</dbReference>
<reference evidence="3 4" key="1">
    <citation type="submission" date="2019-04" db="EMBL/GenBank/DDBJ databases">
        <title>An improved genome assembly and genetic linkage map for asparagus bean, Vigna unguiculata ssp. sesquipedialis.</title>
        <authorList>
            <person name="Xia Q."/>
            <person name="Zhang R."/>
            <person name="Dong Y."/>
        </authorList>
    </citation>
    <scope>NUCLEOTIDE SEQUENCE [LARGE SCALE GENOMIC DNA]</scope>
    <source>
        <tissue evidence="3">Leaf</tissue>
    </source>
</reference>
<feature type="region of interest" description="Disordered" evidence="2">
    <location>
        <begin position="150"/>
        <end position="183"/>
    </location>
</feature>
<organism evidence="3 4">
    <name type="scientific">Vigna unguiculata</name>
    <name type="common">Cowpea</name>
    <dbReference type="NCBI Taxonomy" id="3917"/>
    <lineage>
        <taxon>Eukaryota</taxon>
        <taxon>Viridiplantae</taxon>
        <taxon>Streptophyta</taxon>
        <taxon>Embryophyta</taxon>
        <taxon>Tracheophyta</taxon>
        <taxon>Spermatophyta</taxon>
        <taxon>Magnoliopsida</taxon>
        <taxon>eudicotyledons</taxon>
        <taxon>Gunneridae</taxon>
        <taxon>Pentapetalae</taxon>
        <taxon>rosids</taxon>
        <taxon>fabids</taxon>
        <taxon>Fabales</taxon>
        <taxon>Fabaceae</taxon>
        <taxon>Papilionoideae</taxon>
        <taxon>50 kb inversion clade</taxon>
        <taxon>NPAAA clade</taxon>
        <taxon>indigoferoid/millettioid clade</taxon>
        <taxon>Phaseoleae</taxon>
        <taxon>Vigna</taxon>
    </lineage>
</organism>
<keyword evidence="1" id="KW-0175">Coiled coil</keyword>
<gene>
    <name evidence="3" type="ORF">DEO72_LG8g1793</name>
</gene>
<evidence type="ECO:0000256" key="2">
    <source>
        <dbReference type="SAM" id="MobiDB-lite"/>
    </source>
</evidence>
<dbReference type="EMBL" id="CP039352">
    <property type="protein sequence ID" value="QCE03767.1"/>
    <property type="molecule type" value="Genomic_DNA"/>
</dbReference>
<feature type="coiled-coil region" evidence="1">
    <location>
        <begin position="33"/>
        <end position="116"/>
    </location>
</feature>
<sequence>MEPKALVKAMVEFSSKTLLLSRRVGSLYEKELKEGNQTKVEEVQDKVDKHAEEKEAWKKEKEEWEAERKRLATWKVRCLDSEEKLKGRIVHLEADYDDIKEKHDGLEGELEDLKSCIIQEHINGFQKSVRQADVRFDVNKDVVDGVLIDEAKSSPEEAGEKEAVDADAGGNEVVAEDVEQKTT</sequence>
<proteinExistence type="predicted"/>
<name>A0A4D6MV42_VIGUN</name>
<accession>A0A4D6MV42</accession>